<dbReference type="Pfam" id="PF03160">
    <property type="entry name" value="Calx-beta"/>
    <property type="match status" value="1"/>
</dbReference>
<dbReference type="GO" id="GO:0016020">
    <property type="term" value="C:membrane"/>
    <property type="evidence" value="ECO:0007669"/>
    <property type="project" value="InterPro"/>
</dbReference>
<dbReference type="AlphaFoldDB" id="A0A413EQQ0"/>
<evidence type="ECO:0000259" key="4">
    <source>
        <dbReference type="Pfam" id="PF03160"/>
    </source>
</evidence>
<sequence>MASCSSDDDNPVSMSELNFDQARYSMAKGEVELKIISDKAATTTVSIPVSFSGTAVEGTDFTISEKAFTLKAGETEAVLTVTRILENIGDDVKELVVNLGTAPDGFKIGIMSYTTVELLSNKAILMSFNANKGILSESTSYGITLETLEGKPYKVTQETKLDIEVDPSSTAIEGTHFEFVGGKYATVLKNKNSGVVALKFLKKEEGKDKLVLRLAERDGYAHGDNATITLTINGPYLLAGTWAFDKVSNIEFYETMWGQDTSTFPTGNSSDKIQFEGNSHQEYTFTPTLNSDLKNYFGTSPCVITYKGEVEKTIEEESALLSQVIAKIAVLQFPAINVNFSAAHVNTREAVVGFRIIESDGKQILECTIDDFEPTDFMKDIYDMYKDFGEDPVMKSAPLRLHFTQVK</sequence>
<reference evidence="5 6" key="1">
    <citation type="submission" date="2018-08" db="EMBL/GenBank/DDBJ databases">
        <title>A genome reference for cultivated species of the human gut microbiota.</title>
        <authorList>
            <person name="Zou Y."/>
            <person name="Xue W."/>
            <person name="Luo G."/>
        </authorList>
    </citation>
    <scope>NUCLEOTIDE SEQUENCE [LARGE SCALE GENOMIC DNA]</scope>
    <source>
        <strain evidence="5 6">AF04-46</strain>
    </source>
</reference>
<dbReference type="InterPro" id="IPR003644">
    <property type="entry name" value="Calx_beta"/>
</dbReference>
<evidence type="ECO:0000313" key="5">
    <source>
        <dbReference type="EMBL" id="RGX09707.1"/>
    </source>
</evidence>
<name>A0A413EQQ0_BACOV</name>
<evidence type="ECO:0000313" key="6">
    <source>
        <dbReference type="Proteomes" id="UP000286031"/>
    </source>
</evidence>
<keyword evidence="2" id="KW-0677">Repeat</keyword>
<comment type="caution">
    <text evidence="5">The sequence shown here is derived from an EMBL/GenBank/DDBJ whole genome shotgun (WGS) entry which is preliminary data.</text>
</comment>
<evidence type="ECO:0000256" key="2">
    <source>
        <dbReference type="ARBA" id="ARBA00022737"/>
    </source>
</evidence>
<proteinExistence type="predicted"/>
<dbReference type="GO" id="GO:0007154">
    <property type="term" value="P:cell communication"/>
    <property type="evidence" value="ECO:0007669"/>
    <property type="project" value="InterPro"/>
</dbReference>
<keyword evidence="3" id="KW-0106">Calcium</keyword>
<dbReference type="Proteomes" id="UP000286031">
    <property type="component" value="Unassembled WGS sequence"/>
</dbReference>
<evidence type="ECO:0000256" key="3">
    <source>
        <dbReference type="ARBA" id="ARBA00022837"/>
    </source>
</evidence>
<dbReference type="Gene3D" id="2.60.40.2030">
    <property type="match status" value="1"/>
</dbReference>
<feature type="domain" description="Calx-beta" evidence="4">
    <location>
        <begin position="14"/>
        <end position="104"/>
    </location>
</feature>
<dbReference type="InterPro" id="IPR038081">
    <property type="entry name" value="CalX-like_sf"/>
</dbReference>
<protein>
    <recommendedName>
        <fullName evidence="4">Calx-beta domain-containing protein</fullName>
    </recommendedName>
</protein>
<keyword evidence="1" id="KW-0732">Signal</keyword>
<dbReference type="SUPFAM" id="SSF141072">
    <property type="entry name" value="CalX-like"/>
    <property type="match status" value="1"/>
</dbReference>
<dbReference type="EMBL" id="QSBI01000013">
    <property type="protein sequence ID" value="RGX09707.1"/>
    <property type="molecule type" value="Genomic_DNA"/>
</dbReference>
<organism evidence="5 6">
    <name type="scientific">Bacteroides ovatus</name>
    <dbReference type="NCBI Taxonomy" id="28116"/>
    <lineage>
        <taxon>Bacteria</taxon>
        <taxon>Pseudomonadati</taxon>
        <taxon>Bacteroidota</taxon>
        <taxon>Bacteroidia</taxon>
        <taxon>Bacteroidales</taxon>
        <taxon>Bacteroidaceae</taxon>
        <taxon>Bacteroides</taxon>
    </lineage>
</organism>
<evidence type="ECO:0000256" key="1">
    <source>
        <dbReference type="ARBA" id="ARBA00022729"/>
    </source>
</evidence>
<gene>
    <name evidence="5" type="ORF">DWV35_11535</name>
</gene>
<accession>A0A413EQQ0</accession>